<name>A0AAD9P1E8_RIDPI</name>
<dbReference type="AlphaFoldDB" id="A0AAD9P1E8"/>
<gene>
    <name evidence="2" type="ORF">NP493_205g03017</name>
</gene>
<dbReference type="PANTHER" id="PTHR33332">
    <property type="entry name" value="REVERSE TRANSCRIPTASE DOMAIN-CONTAINING PROTEIN"/>
    <property type="match status" value="1"/>
</dbReference>
<dbReference type="Pfam" id="PF00078">
    <property type="entry name" value="RVT_1"/>
    <property type="match status" value="1"/>
</dbReference>
<keyword evidence="3" id="KW-1185">Reference proteome</keyword>
<feature type="domain" description="Reverse transcriptase" evidence="1">
    <location>
        <begin position="151"/>
        <end position="239"/>
    </location>
</feature>
<evidence type="ECO:0000313" key="2">
    <source>
        <dbReference type="EMBL" id="KAK2186340.1"/>
    </source>
</evidence>
<accession>A0AAD9P1E8</accession>
<comment type="caution">
    <text evidence="2">The sequence shown here is derived from an EMBL/GenBank/DDBJ whole genome shotgun (WGS) entry which is preliminary data.</text>
</comment>
<dbReference type="EMBL" id="JAODUO010000204">
    <property type="protein sequence ID" value="KAK2186340.1"/>
    <property type="molecule type" value="Genomic_DNA"/>
</dbReference>
<reference evidence="2" key="1">
    <citation type="journal article" date="2023" name="Mol. Biol. Evol.">
        <title>Third-Generation Sequencing Reveals the Adaptive Role of the Epigenome in Three Deep-Sea Polychaetes.</title>
        <authorList>
            <person name="Perez M."/>
            <person name="Aroh O."/>
            <person name="Sun Y."/>
            <person name="Lan Y."/>
            <person name="Juniper S.K."/>
            <person name="Young C.R."/>
            <person name="Angers B."/>
            <person name="Qian P.Y."/>
        </authorList>
    </citation>
    <scope>NUCLEOTIDE SEQUENCE</scope>
    <source>
        <strain evidence="2">R07B-5</strain>
    </source>
</reference>
<dbReference type="Proteomes" id="UP001209878">
    <property type="component" value="Unassembled WGS sequence"/>
</dbReference>
<evidence type="ECO:0000313" key="3">
    <source>
        <dbReference type="Proteomes" id="UP001209878"/>
    </source>
</evidence>
<organism evidence="2 3">
    <name type="scientific">Ridgeia piscesae</name>
    <name type="common">Tubeworm</name>
    <dbReference type="NCBI Taxonomy" id="27915"/>
    <lineage>
        <taxon>Eukaryota</taxon>
        <taxon>Metazoa</taxon>
        <taxon>Spiralia</taxon>
        <taxon>Lophotrochozoa</taxon>
        <taxon>Annelida</taxon>
        <taxon>Polychaeta</taxon>
        <taxon>Sedentaria</taxon>
        <taxon>Canalipalpata</taxon>
        <taxon>Sabellida</taxon>
        <taxon>Siboglinidae</taxon>
        <taxon>Ridgeia</taxon>
    </lineage>
</organism>
<dbReference type="InterPro" id="IPR000477">
    <property type="entry name" value="RT_dom"/>
</dbReference>
<evidence type="ECO:0000259" key="1">
    <source>
        <dbReference type="Pfam" id="PF00078"/>
    </source>
</evidence>
<proteinExistence type="predicted"/>
<protein>
    <recommendedName>
        <fullName evidence="1">Reverse transcriptase domain-containing protein</fullName>
    </recommendedName>
</protein>
<sequence length="269" mass="30085">MVSNNSATPKQLWKCVSQILHRRPAPSLPTHASIKSLCNSFSSNFKDKISLIHSAFSDNTSDIINADSPQLNSQLASFEPATTAEVRKIIMSSPSKSCDLDPHPKVLLKACLDVLIKPITYIINAPLCSCLFPEDFKCAHVNPVLKKTTLPKEELNSYRPISNLSFISKILEKVVANRISTHIYINVLNNTPQFAYKQFHSTETAHFKVHYDINLNIDNCKVTALTLLDLSAAFDTIDILITRLSTWYGISSAALSWFTSYLTDRRQAI</sequence>